<keyword evidence="3" id="KW-1185">Reference proteome</keyword>
<evidence type="ECO:0000313" key="3">
    <source>
        <dbReference type="Proteomes" id="UP000078595"/>
    </source>
</evidence>
<evidence type="ECO:0000313" key="2">
    <source>
        <dbReference type="EMBL" id="WWC58267.1"/>
    </source>
</evidence>
<dbReference type="RefSeq" id="XP_018266829.1">
    <property type="nucleotide sequence ID" value="XM_018404175.1"/>
</dbReference>
<name>A0A1A6AFY3_9TREE</name>
<protein>
    <recommendedName>
        <fullName evidence="4">BTB domain-containing protein</fullName>
    </recommendedName>
</protein>
<reference evidence="2" key="3">
    <citation type="submission" date="2024-02" db="EMBL/GenBank/DDBJ databases">
        <title>Comparative genomics of Cryptococcus and Kwoniella reveals pathogenesis evolution and contrasting modes of karyotype evolution via chromosome fusion or intercentromeric recombination.</title>
        <authorList>
            <person name="Coelho M.A."/>
            <person name="David-Palma M."/>
            <person name="Shea T."/>
            <person name="Bowers K."/>
            <person name="McGinley-Smith S."/>
            <person name="Mohammad A.W."/>
            <person name="Gnirke A."/>
            <person name="Yurkov A.M."/>
            <person name="Nowrousian M."/>
            <person name="Sun S."/>
            <person name="Cuomo C.A."/>
            <person name="Heitman J."/>
        </authorList>
    </citation>
    <scope>NUCLEOTIDE SEQUENCE</scope>
    <source>
        <strain evidence="2">CBS 10117</strain>
    </source>
</reference>
<dbReference type="VEuPathDB" id="FungiDB:I303_00807"/>
<dbReference type="AlphaFoldDB" id="A0A1A6AFY3"/>
<evidence type="ECO:0000313" key="1">
    <source>
        <dbReference type="EMBL" id="OBR88987.1"/>
    </source>
</evidence>
<reference evidence="1" key="1">
    <citation type="submission" date="2013-07" db="EMBL/GenBank/DDBJ databases">
        <title>The Genome Sequence of Cryptococcus dejecticola CBS10117.</title>
        <authorList>
            <consortium name="The Broad Institute Genome Sequencing Platform"/>
            <person name="Cuomo C."/>
            <person name="Litvintseva A."/>
            <person name="Chen Y."/>
            <person name="Heitman J."/>
            <person name="Sun S."/>
            <person name="Springer D."/>
            <person name="Dromer F."/>
            <person name="Young S.K."/>
            <person name="Zeng Q."/>
            <person name="Gargeya S."/>
            <person name="Fitzgerald M."/>
            <person name="Abouelleil A."/>
            <person name="Alvarado L."/>
            <person name="Berlin A.M."/>
            <person name="Chapman S.B."/>
            <person name="Dewar J."/>
            <person name="Goldberg J."/>
            <person name="Griggs A."/>
            <person name="Gujja S."/>
            <person name="Hansen M."/>
            <person name="Howarth C."/>
            <person name="Imamovic A."/>
            <person name="Larimer J."/>
            <person name="McCowan C."/>
            <person name="Murphy C."/>
            <person name="Pearson M."/>
            <person name="Priest M."/>
            <person name="Roberts A."/>
            <person name="Saif S."/>
            <person name="Shea T."/>
            <person name="Sykes S."/>
            <person name="Wortman J."/>
            <person name="Nusbaum C."/>
            <person name="Birren B."/>
        </authorList>
    </citation>
    <scope>NUCLEOTIDE SEQUENCE [LARGE SCALE GENOMIC DNA]</scope>
    <source>
        <strain evidence="1">CBS 10117</strain>
    </source>
</reference>
<proteinExistence type="predicted"/>
<dbReference type="EMBL" id="KI894027">
    <property type="protein sequence ID" value="OBR88987.1"/>
    <property type="molecule type" value="Genomic_DNA"/>
</dbReference>
<dbReference type="Proteomes" id="UP000078595">
    <property type="component" value="Chromosome 1"/>
</dbReference>
<evidence type="ECO:0008006" key="4">
    <source>
        <dbReference type="Google" id="ProtNLM"/>
    </source>
</evidence>
<dbReference type="EMBL" id="CP144530">
    <property type="protein sequence ID" value="WWC58267.1"/>
    <property type="molecule type" value="Genomic_DNA"/>
</dbReference>
<dbReference type="GeneID" id="28964506"/>
<dbReference type="KEGG" id="kdj:28964506"/>
<dbReference type="OrthoDB" id="2564085at2759"/>
<accession>A0A1A6AFY3</accession>
<organism evidence="1">
    <name type="scientific">Kwoniella dejecticola CBS 10117</name>
    <dbReference type="NCBI Taxonomy" id="1296121"/>
    <lineage>
        <taxon>Eukaryota</taxon>
        <taxon>Fungi</taxon>
        <taxon>Dikarya</taxon>
        <taxon>Basidiomycota</taxon>
        <taxon>Agaricomycotina</taxon>
        <taxon>Tremellomycetes</taxon>
        <taxon>Tremellales</taxon>
        <taxon>Cryptococcaceae</taxon>
        <taxon>Kwoniella</taxon>
    </lineage>
</organism>
<sequence length="252" mass="28143">MSAHNQNDVAQVTSYPPIGANQHSFHDDPRDEIHLVSNDGIILRASRHDLIRASGFFADLLAIKPADKKETILEPIDLDYPGSIIAIFLDLISVSETYIPLINLDPAKSLMLLGDYTMSDRTITAARKAVIAASCDNPLELLVYASDRDDNRMAKAALKLLKWPGSANLGDPYRDVTSRKEPFLKYIDRLRPTFQAALLRGLVREGGVAYRFHELETRPGLFLDHEWSRLADKFDAGTLTGEEEDEITPLQV</sequence>
<reference evidence="2" key="2">
    <citation type="submission" date="2013-07" db="EMBL/GenBank/DDBJ databases">
        <authorList>
            <consortium name="The Broad Institute Genome Sequencing Platform"/>
            <person name="Cuomo C."/>
            <person name="Litvintseva A."/>
            <person name="Chen Y."/>
            <person name="Heitman J."/>
            <person name="Sun S."/>
            <person name="Springer D."/>
            <person name="Dromer F."/>
            <person name="Young S.K."/>
            <person name="Zeng Q."/>
            <person name="Gargeya S."/>
            <person name="Fitzgerald M."/>
            <person name="Abouelleil A."/>
            <person name="Alvarado L."/>
            <person name="Berlin A.M."/>
            <person name="Chapman S.B."/>
            <person name="Dewar J."/>
            <person name="Goldberg J."/>
            <person name="Griggs A."/>
            <person name="Gujja S."/>
            <person name="Hansen M."/>
            <person name="Howarth C."/>
            <person name="Imamovic A."/>
            <person name="Larimer J."/>
            <person name="McCowan C."/>
            <person name="Murphy C."/>
            <person name="Pearson M."/>
            <person name="Priest M."/>
            <person name="Roberts A."/>
            <person name="Saif S."/>
            <person name="Shea T."/>
            <person name="Sykes S."/>
            <person name="Wortman J."/>
            <person name="Nusbaum C."/>
            <person name="Birren B."/>
        </authorList>
    </citation>
    <scope>NUCLEOTIDE SEQUENCE</scope>
    <source>
        <strain evidence="2">CBS 10117</strain>
    </source>
</reference>
<gene>
    <name evidence="1" type="ORF">I303_00807</name>
    <name evidence="2" type="ORF">I303_100805</name>
</gene>